<sequence>MPVVTNGRVVYVEHPVGSELYQPEKHSKYVEEQIDTDTVPLNGGVLIKVLAISSDPYMRHRMRDDDLPLFCPPLIKGELIDNFSVGKIIRSENPEFAPGDYVIGYFSFENYHVYPSGVTNAFKHCIKVPKIPGLPLSAFVGVLGLAGRTAYTGWQLYGQEKAKTSKTLFISGGAGAVGTCLIELVKTLHPDLKIIASAGTQQKIDLLKSLGVDVAFNYKEDDAVKVLAENGPIDIYWDNTSGYQTDAALQNINMHGVIIACGAIAGLNDEEKGVVRHFEKIFERSVHVYGFLFRTGEDSEKAFHAFDKEVIPLIVQGKIQNREHRFIGLQNAGKALQSVHTGENFGKAVIIVDPEGGEA</sequence>
<dbReference type="CDD" id="cd05288">
    <property type="entry name" value="PGDH"/>
    <property type="match status" value="1"/>
</dbReference>
<dbReference type="Gene3D" id="3.40.50.720">
    <property type="entry name" value="NAD(P)-binding Rossmann-like Domain"/>
    <property type="match status" value="1"/>
</dbReference>
<dbReference type="GO" id="GO:0016628">
    <property type="term" value="F:oxidoreductase activity, acting on the CH-CH group of donors, NAD or NADP as acceptor"/>
    <property type="evidence" value="ECO:0007669"/>
    <property type="project" value="InterPro"/>
</dbReference>
<dbReference type="Pfam" id="PF16884">
    <property type="entry name" value="ADH_N_2"/>
    <property type="match status" value="1"/>
</dbReference>
<keyword evidence="4" id="KW-1185">Reference proteome</keyword>
<dbReference type="PANTHER" id="PTHR43205:SF7">
    <property type="entry name" value="PROSTAGLANDIN REDUCTASE 1"/>
    <property type="match status" value="1"/>
</dbReference>
<evidence type="ECO:0000256" key="1">
    <source>
        <dbReference type="ARBA" id="ARBA00023002"/>
    </source>
</evidence>
<dbReference type="EMBL" id="JASBNA010000050">
    <property type="protein sequence ID" value="KAK7680402.1"/>
    <property type="molecule type" value="Genomic_DNA"/>
</dbReference>
<accession>A0AAW0FM70</accession>
<comment type="caution">
    <text evidence="3">The sequence shown here is derived from an EMBL/GenBank/DDBJ whole genome shotgun (WGS) entry which is preliminary data.</text>
</comment>
<dbReference type="PANTHER" id="PTHR43205">
    <property type="entry name" value="PROSTAGLANDIN REDUCTASE"/>
    <property type="match status" value="1"/>
</dbReference>
<dbReference type="Gene3D" id="3.90.180.10">
    <property type="entry name" value="Medium-chain alcohol dehydrogenases, catalytic domain"/>
    <property type="match status" value="1"/>
</dbReference>
<dbReference type="InterPro" id="IPR020843">
    <property type="entry name" value="ER"/>
</dbReference>
<reference evidence="3 4" key="1">
    <citation type="submission" date="2022-09" db="EMBL/GenBank/DDBJ databases">
        <authorList>
            <person name="Palmer J.M."/>
        </authorList>
    </citation>
    <scope>NUCLEOTIDE SEQUENCE [LARGE SCALE GENOMIC DNA]</scope>
    <source>
        <strain evidence="3 4">DSM 7382</strain>
    </source>
</reference>
<dbReference type="AlphaFoldDB" id="A0AAW0FM70"/>
<dbReference type="InterPro" id="IPR045010">
    <property type="entry name" value="MDR_fam"/>
</dbReference>
<dbReference type="InterPro" id="IPR011032">
    <property type="entry name" value="GroES-like_sf"/>
</dbReference>
<dbReference type="Proteomes" id="UP001385951">
    <property type="component" value="Unassembled WGS sequence"/>
</dbReference>
<proteinExistence type="predicted"/>
<dbReference type="Pfam" id="PF00107">
    <property type="entry name" value="ADH_zinc_N"/>
    <property type="match status" value="1"/>
</dbReference>
<protein>
    <recommendedName>
        <fullName evidence="2">Enoyl reductase (ER) domain-containing protein</fullName>
    </recommendedName>
</protein>
<dbReference type="SUPFAM" id="SSF51735">
    <property type="entry name" value="NAD(P)-binding Rossmann-fold domains"/>
    <property type="match status" value="1"/>
</dbReference>
<dbReference type="SUPFAM" id="SSF50129">
    <property type="entry name" value="GroES-like"/>
    <property type="match status" value="1"/>
</dbReference>
<dbReference type="SMART" id="SM00829">
    <property type="entry name" value="PKS_ER"/>
    <property type="match status" value="1"/>
</dbReference>
<dbReference type="InterPro" id="IPR036291">
    <property type="entry name" value="NAD(P)-bd_dom_sf"/>
</dbReference>
<evidence type="ECO:0000259" key="2">
    <source>
        <dbReference type="SMART" id="SM00829"/>
    </source>
</evidence>
<feature type="domain" description="Enoyl reductase (ER)" evidence="2">
    <location>
        <begin position="26"/>
        <end position="350"/>
    </location>
</feature>
<evidence type="ECO:0000313" key="4">
    <source>
        <dbReference type="Proteomes" id="UP001385951"/>
    </source>
</evidence>
<evidence type="ECO:0000313" key="3">
    <source>
        <dbReference type="EMBL" id="KAK7680402.1"/>
    </source>
</evidence>
<dbReference type="InterPro" id="IPR013149">
    <property type="entry name" value="ADH-like_C"/>
</dbReference>
<organism evidence="3 4">
    <name type="scientific">Cerrena zonata</name>
    <dbReference type="NCBI Taxonomy" id="2478898"/>
    <lineage>
        <taxon>Eukaryota</taxon>
        <taxon>Fungi</taxon>
        <taxon>Dikarya</taxon>
        <taxon>Basidiomycota</taxon>
        <taxon>Agaricomycotina</taxon>
        <taxon>Agaricomycetes</taxon>
        <taxon>Polyporales</taxon>
        <taxon>Cerrenaceae</taxon>
        <taxon>Cerrena</taxon>
    </lineage>
</organism>
<name>A0AAW0FM70_9APHY</name>
<keyword evidence="1" id="KW-0560">Oxidoreductase</keyword>
<gene>
    <name evidence="3" type="ORF">QCA50_016642</name>
</gene>
<dbReference type="InterPro" id="IPR041694">
    <property type="entry name" value="ADH_N_2"/>
</dbReference>